<evidence type="ECO:0000259" key="2">
    <source>
        <dbReference type="Pfam" id="PF13731"/>
    </source>
</evidence>
<protein>
    <submittedName>
        <fullName evidence="3">WxL domain-containing protein</fullName>
    </submittedName>
</protein>
<comment type="caution">
    <text evidence="3">The sequence shown here is derived from an EMBL/GenBank/DDBJ whole genome shotgun (WGS) entry which is preliminary data.</text>
</comment>
<name>A0A940PG79_9ENTE</name>
<evidence type="ECO:0000313" key="4">
    <source>
        <dbReference type="Proteomes" id="UP000674938"/>
    </source>
</evidence>
<keyword evidence="4" id="KW-1185">Reference proteome</keyword>
<evidence type="ECO:0000313" key="3">
    <source>
        <dbReference type="EMBL" id="MBP1044289.1"/>
    </source>
</evidence>
<feature type="domain" description="WxL" evidence="2">
    <location>
        <begin position="32"/>
        <end position="246"/>
    </location>
</feature>
<dbReference type="InterPro" id="IPR027994">
    <property type="entry name" value="WxL_dom"/>
</dbReference>
<keyword evidence="1" id="KW-0732">Signal</keyword>
<reference evidence="3" key="1">
    <citation type="submission" date="2020-12" db="EMBL/GenBank/DDBJ databases">
        <title>Vagococcus allomyrinae sp. nov. and Enterococcus lavae sp. nov., isolated from the larvae of Allomyrina dichotoma.</title>
        <authorList>
            <person name="Lee S.D."/>
        </authorList>
    </citation>
    <scope>NUCLEOTIDE SEQUENCE</scope>
    <source>
        <strain evidence="3">BWB3-3</strain>
    </source>
</reference>
<dbReference type="EMBL" id="JAEEGA010000024">
    <property type="protein sequence ID" value="MBP1044289.1"/>
    <property type="molecule type" value="Genomic_DNA"/>
</dbReference>
<dbReference type="AlphaFoldDB" id="A0A940PG79"/>
<sequence length="247" mass="26129">MKLTNKLLGAALFSIVLGGQAVQVSAATYNNATNADSDAVVEFIENQGPGEIIDPLDPEVPVDPENPVNPNPGALRINYVSDFDFGQIEQSGSAKHSFAALDSVANAGTTDFREVPNFVSVQDDRGSNAGWRLTVSQSEQLTAVDADGTHVLDSAKITLKNAQNANTASPFQPTTISTDIEMTIDGDTKDVAIADEGKGMSTWSIGFGDSNAVATESIRLDVPGETKKVKGVQYKTQLNWNLASTPL</sequence>
<dbReference type="Proteomes" id="UP000674938">
    <property type="component" value="Unassembled WGS sequence"/>
</dbReference>
<dbReference type="RefSeq" id="WP_209532646.1">
    <property type="nucleotide sequence ID" value="NZ_JAEEGA010000024.1"/>
</dbReference>
<evidence type="ECO:0000256" key="1">
    <source>
        <dbReference type="SAM" id="SignalP"/>
    </source>
</evidence>
<organism evidence="3 4">
    <name type="scientific">Vagococcus allomyrinae</name>
    <dbReference type="NCBI Taxonomy" id="2794353"/>
    <lineage>
        <taxon>Bacteria</taxon>
        <taxon>Bacillati</taxon>
        <taxon>Bacillota</taxon>
        <taxon>Bacilli</taxon>
        <taxon>Lactobacillales</taxon>
        <taxon>Enterococcaceae</taxon>
        <taxon>Vagococcus</taxon>
    </lineage>
</organism>
<dbReference type="Pfam" id="PF13731">
    <property type="entry name" value="WxL"/>
    <property type="match status" value="1"/>
</dbReference>
<feature type="chain" id="PRO_5037612353" evidence="1">
    <location>
        <begin position="27"/>
        <end position="247"/>
    </location>
</feature>
<feature type="signal peptide" evidence="1">
    <location>
        <begin position="1"/>
        <end position="26"/>
    </location>
</feature>
<gene>
    <name evidence="3" type="ORF">I6N95_25095</name>
</gene>
<accession>A0A940PG79</accession>
<proteinExistence type="predicted"/>